<dbReference type="InterPro" id="IPR000847">
    <property type="entry name" value="LysR_HTH_N"/>
</dbReference>
<keyword evidence="6" id="KW-0028">Amino-acid biosynthesis</keyword>
<accession>A0ABN1K4H9</accession>
<evidence type="ECO:0000256" key="8">
    <source>
        <dbReference type="ARBA" id="ARBA00023125"/>
    </source>
</evidence>
<dbReference type="InterPro" id="IPR036388">
    <property type="entry name" value="WH-like_DNA-bd_sf"/>
</dbReference>
<keyword evidence="9" id="KW-0010">Activator</keyword>
<dbReference type="InterPro" id="IPR005119">
    <property type="entry name" value="LysR_subst-bd"/>
</dbReference>
<keyword evidence="7" id="KW-0805">Transcription regulation</keyword>
<evidence type="ECO:0000256" key="4">
    <source>
        <dbReference type="ARBA" id="ARBA00022490"/>
    </source>
</evidence>
<evidence type="ECO:0000256" key="9">
    <source>
        <dbReference type="ARBA" id="ARBA00023159"/>
    </source>
</evidence>
<evidence type="ECO:0000256" key="1">
    <source>
        <dbReference type="ARBA" id="ARBA00004496"/>
    </source>
</evidence>
<dbReference type="EMBL" id="BAAAEW010000020">
    <property type="protein sequence ID" value="GAA0754512.1"/>
    <property type="molecule type" value="Genomic_DNA"/>
</dbReference>
<evidence type="ECO:0000259" key="12">
    <source>
        <dbReference type="PROSITE" id="PS50931"/>
    </source>
</evidence>
<dbReference type="SUPFAM" id="SSF46785">
    <property type="entry name" value="Winged helix' DNA-binding domain"/>
    <property type="match status" value="1"/>
</dbReference>
<dbReference type="InterPro" id="IPR037406">
    <property type="entry name" value="MetR_PBP2"/>
</dbReference>
<comment type="subcellular location">
    <subcellularLocation>
        <location evidence="1">Cytoplasm</location>
    </subcellularLocation>
</comment>
<dbReference type="Pfam" id="PF00126">
    <property type="entry name" value="HTH_1"/>
    <property type="match status" value="1"/>
</dbReference>
<evidence type="ECO:0000256" key="2">
    <source>
        <dbReference type="ARBA" id="ARBA00009437"/>
    </source>
</evidence>
<dbReference type="InterPro" id="IPR036390">
    <property type="entry name" value="WH_DNA-bd_sf"/>
</dbReference>
<keyword evidence="4" id="KW-0963">Cytoplasm</keyword>
<dbReference type="PRINTS" id="PR00039">
    <property type="entry name" value="HTHLYSR"/>
</dbReference>
<dbReference type="PANTHER" id="PTHR30126:SF25">
    <property type="entry name" value="HTH-TYPE TRANSCRIPTIONAL REGULATOR METR"/>
    <property type="match status" value="1"/>
</dbReference>
<dbReference type="Pfam" id="PF03466">
    <property type="entry name" value="LysR_substrate"/>
    <property type="match status" value="1"/>
</dbReference>
<evidence type="ECO:0000256" key="10">
    <source>
        <dbReference type="ARBA" id="ARBA00023163"/>
    </source>
</evidence>
<dbReference type="SUPFAM" id="SSF53850">
    <property type="entry name" value="Periplasmic binding protein-like II"/>
    <property type="match status" value="1"/>
</dbReference>
<comment type="caution">
    <text evidence="13">The sequence shown here is derived from an EMBL/GenBank/DDBJ whole genome shotgun (WGS) entry which is preliminary data.</text>
</comment>
<dbReference type="Gene3D" id="3.40.190.10">
    <property type="entry name" value="Periplasmic binding protein-like II"/>
    <property type="match status" value="1"/>
</dbReference>
<dbReference type="Proteomes" id="UP001500279">
    <property type="component" value="Unassembled WGS sequence"/>
</dbReference>
<evidence type="ECO:0000256" key="7">
    <source>
        <dbReference type="ARBA" id="ARBA00023015"/>
    </source>
</evidence>
<gene>
    <name evidence="13" type="ORF">GCM10009107_31060</name>
</gene>
<protein>
    <recommendedName>
        <fullName evidence="3">HTH-type transcriptional regulator MetR</fullName>
    </recommendedName>
</protein>
<evidence type="ECO:0000256" key="11">
    <source>
        <dbReference type="ARBA" id="ARBA00023167"/>
    </source>
</evidence>
<dbReference type="Gene3D" id="1.10.10.10">
    <property type="entry name" value="Winged helix-like DNA-binding domain superfamily/Winged helix DNA-binding domain"/>
    <property type="match status" value="1"/>
</dbReference>
<feature type="domain" description="HTH lysR-type" evidence="12">
    <location>
        <begin position="12"/>
        <end position="69"/>
    </location>
</feature>
<keyword evidence="10" id="KW-0804">Transcription</keyword>
<proteinExistence type="inferred from homology"/>
<evidence type="ECO:0000313" key="14">
    <source>
        <dbReference type="Proteomes" id="UP001500279"/>
    </source>
</evidence>
<dbReference type="RefSeq" id="WP_141289811.1">
    <property type="nucleotide sequence ID" value="NZ_BAAAEW010000020.1"/>
</dbReference>
<sequence>MTVSHVSAQSPLELRHLKTLLALREAGNLSRAAQLLNLTQSALSHQLKGLEAHYGVTLFERKANPASFGAAGQRLLRLADAVLPLFDEAERDVRRLVQGSAGQLRIAVECHTCFDWLMPAMDAFRSRWPEVELDIVSGFHADPIGLLHQDRAELAIVSEVDEDEAGVAVHPLFSFEIVALLPKGHPLLAKPWLEAADFADHTLITYPVPDEMLDLVRRVLQPAGITPPRRTSELTIAMLQLVASGRGLAALPLWAVESYLARGYVARQRIGEPGLTGRLYATSTTAMAEKPFIADFVSIMRETSLLNLPGVNLLPPAFHLALPAP</sequence>
<keyword evidence="11" id="KW-0486">Methionine biosynthesis</keyword>
<dbReference type="PROSITE" id="PS50931">
    <property type="entry name" value="HTH_LYSR"/>
    <property type="match status" value="1"/>
</dbReference>
<keyword evidence="8" id="KW-0238">DNA-binding</keyword>
<evidence type="ECO:0000256" key="6">
    <source>
        <dbReference type="ARBA" id="ARBA00022605"/>
    </source>
</evidence>
<organism evidence="13 14">
    <name type="scientific">Ideonella azotifigens</name>
    <dbReference type="NCBI Taxonomy" id="513160"/>
    <lineage>
        <taxon>Bacteria</taxon>
        <taxon>Pseudomonadati</taxon>
        <taxon>Pseudomonadota</taxon>
        <taxon>Betaproteobacteria</taxon>
        <taxon>Burkholderiales</taxon>
        <taxon>Sphaerotilaceae</taxon>
        <taxon>Ideonella</taxon>
    </lineage>
</organism>
<name>A0ABN1K4H9_9BURK</name>
<evidence type="ECO:0000313" key="13">
    <source>
        <dbReference type="EMBL" id="GAA0754512.1"/>
    </source>
</evidence>
<dbReference type="PANTHER" id="PTHR30126">
    <property type="entry name" value="HTH-TYPE TRANSCRIPTIONAL REGULATOR"/>
    <property type="match status" value="1"/>
</dbReference>
<dbReference type="CDD" id="cd08441">
    <property type="entry name" value="PBP2_MetR"/>
    <property type="match status" value="1"/>
</dbReference>
<keyword evidence="14" id="KW-1185">Reference proteome</keyword>
<evidence type="ECO:0000256" key="5">
    <source>
        <dbReference type="ARBA" id="ARBA00022491"/>
    </source>
</evidence>
<reference evidence="13 14" key="1">
    <citation type="journal article" date="2019" name="Int. J. Syst. Evol. Microbiol.">
        <title>The Global Catalogue of Microorganisms (GCM) 10K type strain sequencing project: providing services to taxonomists for standard genome sequencing and annotation.</title>
        <authorList>
            <consortium name="The Broad Institute Genomics Platform"/>
            <consortium name="The Broad Institute Genome Sequencing Center for Infectious Disease"/>
            <person name="Wu L."/>
            <person name="Ma J."/>
        </authorList>
    </citation>
    <scope>NUCLEOTIDE SEQUENCE [LARGE SCALE GENOMIC DNA]</scope>
    <source>
        <strain evidence="13 14">JCM 15503</strain>
    </source>
</reference>
<evidence type="ECO:0000256" key="3">
    <source>
        <dbReference type="ARBA" id="ARBA00019365"/>
    </source>
</evidence>
<keyword evidence="5" id="KW-0678">Repressor</keyword>
<comment type="similarity">
    <text evidence="2">Belongs to the LysR transcriptional regulatory family.</text>
</comment>